<evidence type="ECO:0000256" key="3">
    <source>
        <dbReference type="ARBA" id="ARBA00022452"/>
    </source>
</evidence>
<evidence type="ECO:0000256" key="1">
    <source>
        <dbReference type="ARBA" id="ARBA00004571"/>
    </source>
</evidence>
<dbReference type="PANTHER" id="PTHR35093:SF8">
    <property type="entry name" value="OUTER MEMBRANE PROTEIN NMB0088-RELATED"/>
    <property type="match status" value="1"/>
</dbReference>
<keyword evidence="4" id="KW-0812">Transmembrane</keyword>
<evidence type="ECO:0000256" key="4">
    <source>
        <dbReference type="ARBA" id="ARBA00022692"/>
    </source>
</evidence>
<dbReference type="EMBL" id="FQYO01000006">
    <property type="protein sequence ID" value="SHJ21796.1"/>
    <property type="molecule type" value="Genomic_DNA"/>
</dbReference>
<dbReference type="RefSeq" id="WP_073333574.1">
    <property type="nucleotide sequence ID" value="NZ_FQYO01000006.1"/>
</dbReference>
<evidence type="ECO:0000256" key="5">
    <source>
        <dbReference type="ARBA" id="ARBA00022729"/>
    </source>
</evidence>
<keyword evidence="3" id="KW-1134">Transmembrane beta strand</keyword>
<dbReference type="PANTHER" id="PTHR35093">
    <property type="entry name" value="OUTER MEMBRANE PROTEIN NMB0088-RELATED"/>
    <property type="match status" value="1"/>
</dbReference>
<sequence>MIRTMTTGAAALLATTGLAHAVGLDRSNQDVGLIFEDGNYVELTFAQVNPDVSGTDNELAPGLPRYEYEGVGLDYTQLGFGAKVDITPQISMAVIYDQPFGVDVSYPGDPAVTYFGGTEARLDSDALTVVGRYRINDSFSVHGGLRYEKLSANVTLAGQGYGALSGYNVDLAEDSGTGYLIGAAYERPDIALRVAVTYHSAIEHEFDTVETVGGIPVNLINPALGASSTTTVETPEAINIDLQTGIAADTLAFANIRYAWYDDVIVSPVFFDTAQDGERDNDSLTEIEDNYGITVGIGRRFSDAFSGTVSVGYEAEGSDDLVSPLAPTNGNYSVGIGAQYTVGAAVISAGLRHTWLGDARPETGTPDVDRASFTDNTAVAAGMSIGFRF</sequence>
<comment type="similarity">
    <text evidence="2">Belongs to the OmpP1/FadL family.</text>
</comment>
<evidence type="ECO:0000256" key="2">
    <source>
        <dbReference type="ARBA" id="ARBA00008163"/>
    </source>
</evidence>
<dbReference type="Pfam" id="PF03349">
    <property type="entry name" value="Toluene_X"/>
    <property type="match status" value="1"/>
</dbReference>
<gene>
    <name evidence="9" type="ORF">SAMN05444417_3238</name>
</gene>
<comment type="subcellular location">
    <subcellularLocation>
        <location evidence="1">Cell outer membrane</location>
        <topology evidence="1">Multi-pass membrane protein</topology>
    </subcellularLocation>
</comment>
<dbReference type="SUPFAM" id="SSF56935">
    <property type="entry name" value="Porins"/>
    <property type="match status" value="1"/>
</dbReference>
<feature type="chain" id="PRO_5012115931" evidence="8">
    <location>
        <begin position="22"/>
        <end position="389"/>
    </location>
</feature>
<evidence type="ECO:0000256" key="8">
    <source>
        <dbReference type="SAM" id="SignalP"/>
    </source>
</evidence>
<keyword evidence="10" id="KW-1185">Reference proteome</keyword>
<evidence type="ECO:0000256" key="7">
    <source>
        <dbReference type="ARBA" id="ARBA00023237"/>
    </source>
</evidence>
<accession>A0A1M6HHU2</accession>
<dbReference type="GO" id="GO:0015483">
    <property type="term" value="F:long-chain fatty acid transporting porin activity"/>
    <property type="evidence" value="ECO:0007669"/>
    <property type="project" value="TreeGrafter"/>
</dbReference>
<evidence type="ECO:0000313" key="9">
    <source>
        <dbReference type="EMBL" id="SHJ21796.1"/>
    </source>
</evidence>
<dbReference type="Gene3D" id="2.40.160.60">
    <property type="entry name" value="Outer membrane protein transport protein (OMPP1/FadL/TodX)"/>
    <property type="match status" value="1"/>
</dbReference>
<keyword evidence="5 8" id="KW-0732">Signal</keyword>
<reference evidence="9 10" key="1">
    <citation type="submission" date="2016-11" db="EMBL/GenBank/DDBJ databases">
        <authorList>
            <person name="Jaros S."/>
            <person name="Januszkiewicz K."/>
            <person name="Wedrychowicz H."/>
        </authorList>
    </citation>
    <scope>NUCLEOTIDE SEQUENCE [LARGE SCALE GENOMIC DNA]</scope>
    <source>
        <strain evidence="9 10">DSM 100565</strain>
    </source>
</reference>
<organism evidence="9 10">
    <name type="scientific">Wenxinia saemankumensis</name>
    <dbReference type="NCBI Taxonomy" id="1447782"/>
    <lineage>
        <taxon>Bacteria</taxon>
        <taxon>Pseudomonadati</taxon>
        <taxon>Pseudomonadota</taxon>
        <taxon>Alphaproteobacteria</taxon>
        <taxon>Rhodobacterales</taxon>
        <taxon>Roseobacteraceae</taxon>
        <taxon>Wenxinia</taxon>
    </lineage>
</organism>
<feature type="signal peptide" evidence="8">
    <location>
        <begin position="1"/>
        <end position="21"/>
    </location>
</feature>
<dbReference type="STRING" id="1447782.SAMN05444417_3238"/>
<dbReference type="GO" id="GO:0009279">
    <property type="term" value="C:cell outer membrane"/>
    <property type="evidence" value="ECO:0007669"/>
    <property type="project" value="UniProtKB-SubCell"/>
</dbReference>
<dbReference type="AlphaFoldDB" id="A0A1M6HHU2"/>
<evidence type="ECO:0000256" key="6">
    <source>
        <dbReference type="ARBA" id="ARBA00023136"/>
    </source>
</evidence>
<keyword evidence="7" id="KW-0998">Cell outer membrane</keyword>
<proteinExistence type="inferred from homology"/>
<keyword evidence="6" id="KW-0472">Membrane</keyword>
<protein>
    <submittedName>
        <fullName evidence="9">Long-chain fatty acid transport protein</fullName>
    </submittedName>
</protein>
<name>A0A1M6HHU2_9RHOB</name>
<evidence type="ECO:0000313" key="10">
    <source>
        <dbReference type="Proteomes" id="UP000184292"/>
    </source>
</evidence>
<dbReference type="InterPro" id="IPR005017">
    <property type="entry name" value="OMPP1/FadL/TodX"/>
</dbReference>
<dbReference type="Proteomes" id="UP000184292">
    <property type="component" value="Unassembled WGS sequence"/>
</dbReference>